<feature type="region of interest" description="Disordered" evidence="5">
    <location>
        <begin position="279"/>
        <end position="314"/>
    </location>
</feature>
<feature type="compositionally biased region" description="Basic and acidic residues" evidence="5">
    <location>
        <begin position="131"/>
        <end position="167"/>
    </location>
</feature>
<dbReference type="AlphaFoldDB" id="A0A6G1KRV3"/>
<dbReference type="PANTHER" id="PTHR43851:SF3">
    <property type="entry name" value="COENZYME Q8"/>
    <property type="match status" value="1"/>
</dbReference>
<gene>
    <name evidence="7" type="ORF">K504DRAFT_478339</name>
</gene>
<organism evidence="7 8">
    <name type="scientific">Pleomassaria siparia CBS 279.74</name>
    <dbReference type="NCBI Taxonomy" id="1314801"/>
    <lineage>
        <taxon>Eukaryota</taxon>
        <taxon>Fungi</taxon>
        <taxon>Dikarya</taxon>
        <taxon>Ascomycota</taxon>
        <taxon>Pezizomycotina</taxon>
        <taxon>Dothideomycetes</taxon>
        <taxon>Pleosporomycetidae</taxon>
        <taxon>Pleosporales</taxon>
        <taxon>Pleomassariaceae</taxon>
        <taxon>Pleomassaria</taxon>
    </lineage>
</organism>
<keyword evidence="4" id="KW-0067">ATP-binding</keyword>
<feature type="region of interest" description="Disordered" evidence="5">
    <location>
        <begin position="319"/>
        <end position="338"/>
    </location>
</feature>
<comment type="similarity">
    <text evidence="1">Belongs to the protein kinase superfamily. ADCK protein kinase family.</text>
</comment>
<feature type="region of interest" description="Disordered" evidence="5">
    <location>
        <begin position="122"/>
        <end position="195"/>
    </location>
</feature>
<dbReference type="GO" id="GO:0016740">
    <property type="term" value="F:transferase activity"/>
    <property type="evidence" value="ECO:0007669"/>
    <property type="project" value="UniProtKB-KW"/>
</dbReference>
<accession>A0A6G1KRV3</accession>
<reference evidence="7" key="1">
    <citation type="journal article" date="2020" name="Stud. Mycol.">
        <title>101 Dothideomycetes genomes: a test case for predicting lifestyles and emergence of pathogens.</title>
        <authorList>
            <person name="Haridas S."/>
            <person name="Albert R."/>
            <person name="Binder M."/>
            <person name="Bloem J."/>
            <person name="Labutti K."/>
            <person name="Salamov A."/>
            <person name="Andreopoulos B."/>
            <person name="Baker S."/>
            <person name="Barry K."/>
            <person name="Bills G."/>
            <person name="Bluhm B."/>
            <person name="Cannon C."/>
            <person name="Castanera R."/>
            <person name="Culley D."/>
            <person name="Daum C."/>
            <person name="Ezra D."/>
            <person name="Gonzalez J."/>
            <person name="Henrissat B."/>
            <person name="Kuo A."/>
            <person name="Liang C."/>
            <person name="Lipzen A."/>
            <person name="Lutzoni F."/>
            <person name="Magnuson J."/>
            <person name="Mondo S."/>
            <person name="Nolan M."/>
            <person name="Ohm R."/>
            <person name="Pangilinan J."/>
            <person name="Park H.-J."/>
            <person name="Ramirez L."/>
            <person name="Alfaro M."/>
            <person name="Sun H."/>
            <person name="Tritt A."/>
            <person name="Yoshinaga Y."/>
            <person name="Zwiers L.-H."/>
            <person name="Turgeon B."/>
            <person name="Goodwin S."/>
            <person name="Spatafora J."/>
            <person name="Crous P."/>
            <person name="Grigoriev I."/>
        </authorList>
    </citation>
    <scope>NUCLEOTIDE SEQUENCE</scope>
    <source>
        <strain evidence="7">CBS 279.74</strain>
    </source>
</reference>
<keyword evidence="3" id="KW-0547">Nucleotide-binding</keyword>
<dbReference type="GO" id="GO:0005524">
    <property type="term" value="F:ATP binding"/>
    <property type="evidence" value="ECO:0007669"/>
    <property type="project" value="UniProtKB-KW"/>
</dbReference>
<evidence type="ECO:0000256" key="5">
    <source>
        <dbReference type="SAM" id="MobiDB-lite"/>
    </source>
</evidence>
<evidence type="ECO:0000259" key="6">
    <source>
        <dbReference type="Pfam" id="PF03109"/>
    </source>
</evidence>
<dbReference type="OrthoDB" id="201153at2759"/>
<proteinExistence type="inferred from homology"/>
<dbReference type="EMBL" id="MU005764">
    <property type="protein sequence ID" value="KAF2715057.1"/>
    <property type="molecule type" value="Genomic_DNA"/>
</dbReference>
<dbReference type="GO" id="GO:0006744">
    <property type="term" value="P:ubiquinone biosynthetic process"/>
    <property type="evidence" value="ECO:0007669"/>
    <property type="project" value="TreeGrafter"/>
</dbReference>
<sequence length="818" mass="90261">MSSALRIFSCTVPISGANCRHATFILNVKRGIDSKQRCQRDYKASGEKTLQSKLLESLFNASKGITKQHINLRSQQLDVYNRTSSLARAIKSQTERVTLTAEAAIALSKRFGGDLPSYAQAAAAQASGNAQREHIPRKETVQGQRPREDIKEGLDQDHHYDRSERNTQADPVPEDELEVHQEEAQLRPLPDGTIPAAGVTLEENIQGQDTFTELPVLEPSKKPSAEGYHEQGVQNVEGIKPATSESIPNQPIGIPKEEQVPEGINTDVFRTKRVAKMLGGNPYARKEEPKLNAAKATRLDPSQSATEGDQNDPDIQRKIQSEPLAPVSPRQSNQSTTRKEIHNLASQIANDVGATSSPASEITGETNMEPTKARYELRESKVPSSRFGRMWQYAGLGTSMAFGAVGESLRRATGGGTRGSIMLSPGNMELLVAKLSRMRGAALKLGQMISFQDNVLPPAISEVLQRVQDSADYMPASQRDKVLASNLGADWRDLFDSFDDVPVAAASIGQVHKAVLRSTKKPVAVKIQYPGVANSIDSDLSNLSILLTASRLLPKGLYLDKTIANARTELGWECNYTREAECQSRFRDLLADDTEVFTVPKLATEASGPTVLTAEFMNGIGVTKLPSLRQDQRDWIGTQILRLCLREIVEFKFMQTDPNWTNFLYNQEQHKIELLDFGASRDYPDEFVGPYVKILIAASQGDKATIRDHSIELGYLTGSESPAMLEAHCQSVLTLAEPFKKDGPEIYDFRDQTITDRVRELIPVMVKERLAPPPEETYSLHRKLSGAFLLCAKLGSRVPCRQLFSDAVEAYESGGKMK</sequence>
<feature type="compositionally biased region" description="Polar residues" evidence="5">
    <location>
        <begin position="347"/>
        <end position="369"/>
    </location>
</feature>
<dbReference type="Pfam" id="PF03109">
    <property type="entry name" value="ABC1"/>
    <property type="match status" value="1"/>
</dbReference>
<evidence type="ECO:0000256" key="1">
    <source>
        <dbReference type="ARBA" id="ARBA00009670"/>
    </source>
</evidence>
<evidence type="ECO:0000256" key="4">
    <source>
        <dbReference type="ARBA" id="ARBA00022840"/>
    </source>
</evidence>
<dbReference type="CDD" id="cd13970">
    <property type="entry name" value="ABC1_ADCK3"/>
    <property type="match status" value="1"/>
</dbReference>
<evidence type="ECO:0000313" key="7">
    <source>
        <dbReference type="EMBL" id="KAF2715057.1"/>
    </source>
</evidence>
<evidence type="ECO:0000256" key="2">
    <source>
        <dbReference type="ARBA" id="ARBA00022679"/>
    </source>
</evidence>
<dbReference type="InterPro" id="IPR051409">
    <property type="entry name" value="Atypical_kinase_ADCK"/>
</dbReference>
<feature type="domain" description="ABC1 atypical kinase-like" evidence="6">
    <location>
        <begin position="466"/>
        <end position="708"/>
    </location>
</feature>
<protein>
    <submittedName>
        <fullName evidence="7">ABC1-domain-containing protein</fullName>
    </submittedName>
</protein>
<keyword evidence="8" id="KW-1185">Reference proteome</keyword>
<feature type="region of interest" description="Disordered" evidence="5">
    <location>
        <begin position="218"/>
        <end position="267"/>
    </location>
</feature>
<dbReference type="SUPFAM" id="SSF56112">
    <property type="entry name" value="Protein kinase-like (PK-like)"/>
    <property type="match status" value="1"/>
</dbReference>
<dbReference type="Proteomes" id="UP000799428">
    <property type="component" value="Unassembled WGS sequence"/>
</dbReference>
<keyword evidence="2" id="KW-0808">Transferase</keyword>
<evidence type="ECO:0000313" key="8">
    <source>
        <dbReference type="Proteomes" id="UP000799428"/>
    </source>
</evidence>
<evidence type="ECO:0000256" key="3">
    <source>
        <dbReference type="ARBA" id="ARBA00022741"/>
    </source>
</evidence>
<dbReference type="InterPro" id="IPR011009">
    <property type="entry name" value="Kinase-like_dom_sf"/>
</dbReference>
<dbReference type="PANTHER" id="PTHR43851">
    <property type="match status" value="1"/>
</dbReference>
<feature type="region of interest" description="Disordered" evidence="5">
    <location>
        <begin position="347"/>
        <end position="379"/>
    </location>
</feature>
<dbReference type="InterPro" id="IPR034646">
    <property type="entry name" value="ADCK3_dom"/>
</dbReference>
<feature type="compositionally biased region" description="Basic and acidic residues" evidence="5">
    <location>
        <begin position="219"/>
        <end position="229"/>
    </location>
</feature>
<dbReference type="InterPro" id="IPR004147">
    <property type="entry name" value="ABC1_dom"/>
</dbReference>
<name>A0A6G1KRV3_9PLEO</name>